<dbReference type="GeneID" id="6007987"/>
<organism evidence="2 3">
    <name type="scientific">Coprinopsis cinerea (strain Okayama-7 / 130 / ATCC MYA-4618 / FGSC 9003)</name>
    <name type="common">Inky cap fungus</name>
    <name type="synonym">Hormographiella aspergillata</name>
    <dbReference type="NCBI Taxonomy" id="240176"/>
    <lineage>
        <taxon>Eukaryota</taxon>
        <taxon>Fungi</taxon>
        <taxon>Dikarya</taxon>
        <taxon>Basidiomycota</taxon>
        <taxon>Agaricomycotina</taxon>
        <taxon>Agaricomycetes</taxon>
        <taxon>Agaricomycetidae</taxon>
        <taxon>Agaricales</taxon>
        <taxon>Agaricineae</taxon>
        <taxon>Psathyrellaceae</taxon>
        <taxon>Coprinopsis</taxon>
    </lineage>
</organism>
<feature type="signal peptide" evidence="1">
    <location>
        <begin position="1"/>
        <end position="19"/>
    </location>
</feature>
<evidence type="ECO:0000313" key="3">
    <source>
        <dbReference type="Proteomes" id="UP000001861"/>
    </source>
</evidence>
<comment type="caution">
    <text evidence="2">The sequence shown here is derived from an EMBL/GenBank/DDBJ whole genome shotgun (WGS) entry which is preliminary data.</text>
</comment>
<feature type="chain" id="PRO_5002724487" evidence="1">
    <location>
        <begin position="20"/>
        <end position="167"/>
    </location>
</feature>
<dbReference type="VEuPathDB" id="FungiDB:CC1G_12047"/>
<accession>A8N9K9</accession>
<proteinExistence type="predicted"/>
<protein>
    <submittedName>
        <fullName evidence="2">Uncharacterized protein</fullName>
    </submittedName>
</protein>
<dbReference type="KEGG" id="cci:CC1G_12047"/>
<dbReference type="OMA" id="GSTSICM"/>
<evidence type="ECO:0000313" key="2">
    <source>
        <dbReference type="EMBL" id="EAU90294.1"/>
    </source>
</evidence>
<gene>
    <name evidence="2" type="ORF">CC1G_12047</name>
</gene>
<dbReference type="AlphaFoldDB" id="A8N9K9"/>
<dbReference type="InParanoid" id="A8N9K9"/>
<dbReference type="EMBL" id="AACS02000007">
    <property type="protein sequence ID" value="EAU90294.1"/>
    <property type="molecule type" value="Genomic_DNA"/>
</dbReference>
<keyword evidence="3" id="KW-1185">Reference proteome</keyword>
<sequence length="167" mass="17213">MQLVKFFSLLSIAATAAVAVDIRFYAARSCSGGSYASCTNISGAKCCNLASTPAAAILFTGVPSGCEVVGYAGQNCGTRDGILRGSGNLCYLGGSALFSGMWSKAFGRQAISQDGADCATPDVFVYTGTDGLEHTIQINDNAPVELLFELANDADWEGLAAIESTQA</sequence>
<evidence type="ECO:0000256" key="1">
    <source>
        <dbReference type="SAM" id="SignalP"/>
    </source>
</evidence>
<dbReference type="RefSeq" id="XP_001831515.1">
    <property type="nucleotide sequence ID" value="XM_001831463.1"/>
</dbReference>
<name>A8N9K9_COPC7</name>
<dbReference type="Proteomes" id="UP000001861">
    <property type="component" value="Unassembled WGS sequence"/>
</dbReference>
<keyword evidence="1" id="KW-0732">Signal</keyword>
<reference evidence="2 3" key="1">
    <citation type="journal article" date="2010" name="Proc. Natl. Acad. Sci. U.S.A.">
        <title>Insights into evolution of multicellular fungi from the assembled chromosomes of the mushroom Coprinopsis cinerea (Coprinus cinereus).</title>
        <authorList>
            <person name="Stajich J.E."/>
            <person name="Wilke S.K."/>
            <person name="Ahren D."/>
            <person name="Au C.H."/>
            <person name="Birren B.W."/>
            <person name="Borodovsky M."/>
            <person name="Burns C."/>
            <person name="Canback B."/>
            <person name="Casselton L.A."/>
            <person name="Cheng C.K."/>
            <person name="Deng J."/>
            <person name="Dietrich F.S."/>
            <person name="Fargo D.C."/>
            <person name="Farman M.L."/>
            <person name="Gathman A.C."/>
            <person name="Goldberg J."/>
            <person name="Guigo R."/>
            <person name="Hoegger P.J."/>
            <person name="Hooker J.B."/>
            <person name="Huggins A."/>
            <person name="James T.Y."/>
            <person name="Kamada T."/>
            <person name="Kilaru S."/>
            <person name="Kodira C."/>
            <person name="Kues U."/>
            <person name="Kupfer D."/>
            <person name="Kwan H.S."/>
            <person name="Lomsadze A."/>
            <person name="Li W."/>
            <person name="Lilly W.W."/>
            <person name="Ma L.J."/>
            <person name="Mackey A.J."/>
            <person name="Manning G."/>
            <person name="Martin F."/>
            <person name="Muraguchi H."/>
            <person name="Natvig D.O."/>
            <person name="Palmerini H."/>
            <person name="Ramesh M.A."/>
            <person name="Rehmeyer C.J."/>
            <person name="Roe B.A."/>
            <person name="Shenoy N."/>
            <person name="Stanke M."/>
            <person name="Ter-Hovhannisyan V."/>
            <person name="Tunlid A."/>
            <person name="Velagapudi R."/>
            <person name="Vision T.J."/>
            <person name="Zeng Q."/>
            <person name="Zolan M.E."/>
            <person name="Pukkila P.J."/>
        </authorList>
    </citation>
    <scope>NUCLEOTIDE SEQUENCE [LARGE SCALE GENOMIC DNA]</scope>
    <source>
        <strain evidence="3">Okayama-7 / 130 / ATCC MYA-4618 / FGSC 9003</strain>
    </source>
</reference>